<dbReference type="CDD" id="cd11614">
    <property type="entry name" value="SAF_CpaB_FlgA_like"/>
    <property type="match status" value="1"/>
</dbReference>
<feature type="domain" description="NWD2 C-terminal beta-propeller" evidence="1">
    <location>
        <begin position="36"/>
        <end position="93"/>
    </location>
</feature>
<gene>
    <name evidence="2" type="ORF">Anas_04556</name>
</gene>
<dbReference type="AlphaFoldDB" id="A0A5N5SME4"/>
<comment type="caution">
    <text evidence="2">The sequence shown here is derived from an EMBL/GenBank/DDBJ whole genome shotgun (WGS) entry which is preliminary data.</text>
</comment>
<keyword evidence="3" id="KW-1185">Reference proteome</keyword>
<dbReference type="EMBL" id="SEYY01023589">
    <property type="protein sequence ID" value="KAB7494769.1"/>
    <property type="molecule type" value="Genomic_DNA"/>
</dbReference>
<evidence type="ECO:0000313" key="3">
    <source>
        <dbReference type="Proteomes" id="UP000326759"/>
    </source>
</evidence>
<evidence type="ECO:0000313" key="2">
    <source>
        <dbReference type="EMBL" id="KAB7494769.1"/>
    </source>
</evidence>
<reference evidence="2 3" key="1">
    <citation type="journal article" date="2019" name="PLoS Biol.">
        <title>Sex chromosomes control vertical transmission of feminizing Wolbachia symbionts in an isopod.</title>
        <authorList>
            <person name="Becking T."/>
            <person name="Chebbi M.A."/>
            <person name="Giraud I."/>
            <person name="Moumen B."/>
            <person name="Laverre T."/>
            <person name="Caubet Y."/>
            <person name="Peccoud J."/>
            <person name="Gilbert C."/>
            <person name="Cordaux R."/>
        </authorList>
    </citation>
    <scope>NUCLEOTIDE SEQUENCE [LARGE SCALE GENOMIC DNA]</scope>
    <source>
        <strain evidence="2">ANa2</strain>
        <tissue evidence="2">Whole body excluding digestive tract and cuticle</tissue>
    </source>
</reference>
<proteinExistence type="predicted"/>
<organism evidence="2 3">
    <name type="scientific">Armadillidium nasatum</name>
    <dbReference type="NCBI Taxonomy" id="96803"/>
    <lineage>
        <taxon>Eukaryota</taxon>
        <taxon>Metazoa</taxon>
        <taxon>Ecdysozoa</taxon>
        <taxon>Arthropoda</taxon>
        <taxon>Crustacea</taxon>
        <taxon>Multicrustacea</taxon>
        <taxon>Malacostraca</taxon>
        <taxon>Eumalacostraca</taxon>
        <taxon>Peracarida</taxon>
        <taxon>Isopoda</taxon>
        <taxon>Oniscidea</taxon>
        <taxon>Crinocheta</taxon>
        <taxon>Armadillidiidae</taxon>
        <taxon>Armadillidium</taxon>
    </lineage>
</organism>
<evidence type="ECO:0000259" key="1">
    <source>
        <dbReference type="Pfam" id="PF23586"/>
    </source>
</evidence>
<name>A0A5N5SME4_9CRUS</name>
<dbReference type="OrthoDB" id="2325716at2759"/>
<dbReference type="InterPro" id="IPR056534">
    <property type="entry name" value="Beta-prop_NWD2_C"/>
</dbReference>
<sequence>MVENILFSWQPRKDPSSRCQTMSKFSFNIPWPETINTIEISTNPAEIIGQVVTRSIPDGELIYEFDFPIRTFRNIAITSDGLFLVVPSAEGMKMIIM</sequence>
<accession>A0A5N5SME4</accession>
<protein>
    <recommendedName>
        <fullName evidence="1">NWD2 C-terminal beta-propeller domain-containing protein</fullName>
    </recommendedName>
</protein>
<dbReference type="Proteomes" id="UP000326759">
    <property type="component" value="Unassembled WGS sequence"/>
</dbReference>
<dbReference type="Pfam" id="PF23586">
    <property type="entry name" value="Beta-prop_NWD2_C"/>
    <property type="match status" value="1"/>
</dbReference>